<reference evidence="3" key="1">
    <citation type="submission" date="2011-08" db="EMBL/GenBank/DDBJ databases">
        <authorList>
            <person name="Rombauts S."/>
        </authorList>
    </citation>
    <scope>NUCLEOTIDE SEQUENCE</scope>
    <source>
        <strain evidence="3">London</strain>
    </source>
</reference>
<organism evidence="2 3">
    <name type="scientific">Tetranychus urticae</name>
    <name type="common">Two-spotted spider mite</name>
    <dbReference type="NCBI Taxonomy" id="32264"/>
    <lineage>
        <taxon>Eukaryota</taxon>
        <taxon>Metazoa</taxon>
        <taxon>Ecdysozoa</taxon>
        <taxon>Arthropoda</taxon>
        <taxon>Chelicerata</taxon>
        <taxon>Arachnida</taxon>
        <taxon>Acari</taxon>
        <taxon>Acariformes</taxon>
        <taxon>Trombidiformes</taxon>
        <taxon>Prostigmata</taxon>
        <taxon>Eleutherengona</taxon>
        <taxon>Raphignathae</taxon>
        <taxon>Tetranychoidea</taxon>
        <taxon>Tetranychidae</taxon>
        <taxon>Tetranychus</taxon>
    </lineage>
</organism>
<dbReference type="AlphaFoldDB" id="T1KRR1"/>
<keyword evidence="1" id="KW-0812">Transmembrane</keyword>
<keyword evidence="1" id="KW-1133">Transmembrane helix</keyword>
<accession>T1KRR1</accession>
<evidence type="ECO:0008006" key="4">
    <source>
        <dbReference type="Google" id="ProtNLM"/>
    </source>
</evidence>
<sequence>MGEPDIRYIVFPVWLLLIVPTVLTVYFLQGHIDYVAETLPDFPEDQQPSRPQHQMP</sequence>
<dbReference type="HOGENOM" id="CLU_3016831_0_0_1"/>
<keyword evidence="3" id="KW-1185">Reference proteome</keyword>
<name>T1KRR1_TETUR</name>
<dbReference type="EnsemblMetazoa" id="tetur19g00410.1">
    <property type="protein sequence ID" value="tetur19g00410.1"/>
    <property type="gene ID" value="tetur19g00410"/>
</dbReference>
<evidence type="ECO:0000256" key="1">
    <source>
        <dbReference type="SAM" id="Phobius"/>
    </source>
</evidence>
<dbReference type="EMBL" id="CAEY01000418">
    <property type="status" value="NOT_ANNOTATED_CDS"/>
    <property type="molecule type" value="Genomic_DNA"/>
</dbReference>
<evidence type="ECO:0000313" key="2">
    <source>
        <dbReference type="EnsemblMetazoa" id="tetur19g00410.1"/>
    </source>
</evidence>
<keyword evidence="1" id="KW-0472">Membrane</keyword>
<dbReference type="Proteomes" id="UP000015104">
    <property type="component" value="Unassembled WGS sequence"/>
</dbReference>
<reference evidence="2" key="2">
    <citation type="submission" date="2015-06" db="UniProtKB">
        <authorList>
            <consortium name="EnsemblMetazoa"/>
        </authorList>
    </citation>
    <scope>IDENTIFICATION</scope>
</reference>
<evidence type="ECO:0000313" key="3">
    <source>
        <dbReference type="Proteomes" id="UP000015104"/>
    </source>
</evidence>
<feature type="transmembrane region" description="Helical" evidence="1">
    <location>
        <begin position="6"/>
        <end position="28"/>
    </location>
</feature>
<proteinExistence type="predicted"/>
<protein>
    <recommendedName>
        <fullName evidence="4">PIG-P domain-containing protein</fullName>
    </recommendedName>
</protein>